<evidence type="ECO:0000313" key="3">
    <source>
        <dbReference type="EMBL" id="TXD32734.1"/>
    </source>
</evidence>
<dbReference type="SUPFAM" id="SSF52218">
    <property type="entry name" value="Flavoproteins"/>
    <property type="match status" value="1"/>
</dbReference>
<dbReference type="PROSITE" id="PS50902">
    <property type="entry name" value="FLAVODOXIN_LIKE"/>
    <property type="match status" value="1"/>
</dbReference>
<evidence type="ECO:0000256" key="1">
    <source>
        <dbReference type="SAM" id="MobiDB-lite"/>
    </source>
</evidence>
<sequence>MKQALIIYESMYGDNEQVAYAIAQGLATQMRVDVMEVSSAPPRVDMSIDLLVVGGPTHMTRMSSEKSRSRAGDDVDEEDWEPLSETGVREWLTRLRARGEMGRGAAAAFGTNLNEPRWVSKLGQASHAIARRLKRLGFQLIEPPETFFVDEAQGPLSEGEVERAHRFGVQLARHFAEAPRPHA</sequence>
<organism evidence="3 4">
    <name type="scientific">Lujinxingia vulgaris</name>
    <dbReference type="NCBI Taxonomy" id="2600176"/>
    <lineage>
        <taxon>Bacteria</taxon>
        <taxon>Deltaproteobacteria</taxon>
        <taxon>Bradymonadales</taxon>
        <taxon>Lujinxingiaceae</taxon>
        <taxon>Lujinxingia</taxon>
    </lineage>
</organism>
<dbReference type="AlphaFoldDB" id="A0A5C6WVR2"/>
<reference evidence="3 4" key="1">
    <citation type="submission" date="2019-08" db="EMBL/GenBank/DDBJ databases">
        <title>Bradymonadales sp. TMQ2.</title>
        <authorList>
            <person name="Liang Q."/>
        </authorList>
    </citation>
    <scope>NUCLEOTIDE SEQUENCE [LARGE SCALE GENOMIC DNA]</scope>
    <source>
        <strain evidence="3 4">TMQ2</strain>
    </source>
</reference>
<dbReference type="OrthoDB" id="3253043at2"/>
<dbReference type="Gene3D" id="3.40.50.360">
    <property type="match status" value="1"/>
</dbReference>
<name>A0A5C6WVR2_9DELT</name>
<dbReference type="Pfam" id="PF00258">
    <property type="entry name" value="Flavodoxin_1"/>
    <property type="match status" value="1"/>
</dbReference>
<dbReference type="Proteomes" id="UP000321046">
    <property type="component" value="Unassembled WGS sequence"/>
</dbReference>
<evidence type="ECO:0000259" key="2">
    <source>
        <dbReference type="PROSITE" id="PS50902"/>
    </source>
</evidence>
<evidence type="ECO:0000313" key="4">
    <source>
        <dbReference type="Proteomes" id="UP000321046"/>
    </source>
</evidence>
<accession>A0A5C6WVR2</accession>
<dbReference type="GO" id="GO:0010181">
    <property type="term" value="F:FMN binding"/>
    <property type="evidence" value="ECO:0007669"/>
    <property type="project" value="InterPro"/>
</dbReference>
<dbReference type="EMBL" id="VOSL01000113">
    <property type="protein sequence ID" value="TXD32734.1"/>
    <property type="molecule type" value="Genomic_DNA"/>
</dbReference>
<feature type="compositionally biased region" description="Basic and acidic residues" evidence="1">
    <location>
        <begin position="63"/>
        <end position="73"/>
    </location>
</feature>
<protein>
    <submittedName>
        <fullName evidence="3">Flavodoxin</fullName>
    </submittedName>
</protein>
<proteinExistence type="predicted"/>
<gene>
    <name evidence="3" type="ORF">FRC96_16560</name>
</gene>
<comment type="caution">
    <text evidence="3">The sequence shown here is derived from an EMBL/GenBank/DDBJ whole genome shotgun (WGS) entry which is preliminary data.</text>
</comment>
<dbReference type="InterPro" id="IPR008254">
    <property type="entry name" value="Flavodoxin/NO_synth"/>
</dbReference>
<feature type="region of interest" description="Disordered" evidence="1">
    <location>
        <begin position="59"/>
        <end position="82"/>
    </location>
</feature>
<dbReference type="InterPro" id="IPR029039">
    <property type="entry name" value="Flavoprotein-like_sf"/>
</dbReference>
<dbReference type="RefSeq" id="WP_146976060.1">
    <property type="nucleotide sequence ID" value="NZ_VOSL01000113.1"/>
</dbReference>
<feature type="domain" description="Flavodoxin-like" evidence="2">
    <location>
        <begin position="4"/>
        <end position="172"/>
    </location>
</feature>